<protein>
    <recommendedName>
        <fullName evidence="3">Immunity protein 49 of polymorphic toxin system</fullName>
    </recommendedName>
</protein>
<keyword evidence="2" id="KW-1185">Reference proteome</keyword>
<dbReference type="RefSeq" id="WP_184387843.1">
    <property type="nucleotide sequence ID" value="NZ_BAAAJD010000163.1"/>
</dbReference>
<evidence type="ECO:0000313" key="1">
    <source>
        <dbReference type="EMBL" id="MBB5430167.1"/>
    </source>
</evidence>
<evidence type="ECO:0000313" key="2">
    <source>
        <dbReference type="Proteomes" id="UP000572635"/>
    </source>
</evidence>
<name>A0A7W8VBI5_9ACTN</name>
<dbReference type="InterPro" id="IPR029074">
    <property type="entry name" value="Imm49"/>
</dbReference>
<dbReference type="AlphaFoldDB" id="A0A7W8VBI5"/>
<dbReference type="Pfam" id="PF15575">
    <property type="entry name" value="Imm49"/>
    <property type="match status" value="1"/>
</dbReference>
<comment type="caution">
    <text evidence="1">The sequence shown here is derived from an EMBL/GenBank/DDBJ whole genome shotgun (WGS) entry which is preliminary data.</text>
</comment>
<gene>
    <name evidence="1" type="ORF">HDA36_000251</name>
</gene>
<accession>A0A7W8VBI5</accession>
<dbReference type="Proteomes" id="UP000572635">
    <property type="component" value="Unassembled WGS sequence"/>
</dbReference>
<evidence type="ECO:0008006" key="3">
    <source>
        <dbReference type="Google" id="ProtNLM"/>
    </source>
</evidence>
<sequence length="267" mass="28871">MRIERHTVAEKTLAEAVEDFAGRIAGQVRGEQHAPRGLSGWELIGDDLHDFAAACSARRPEVDGDAQAAPYSAGEAYTGELRLGALPSEEPLSVHISFTGTGVSYQGMAEEELEGSRYPVRESDWARALYLFTIAGLEDRVVPVFMQAGGAVSDHTGLARALAGYLFRELEEPRGEVLADLEAAGEPAGDAALLRALLARDEKAFWLLLAERLTAHRDACGEGSPARTLLPIAPLAYTAMAVRIEGWEQRIESDYLPAQLIAGFPRE</sequence>
<proteinExistence type="predicted"/>
<reference evidence="1 2" key="1">
    <citation type="submission" date="2020-08" db="EMBL/GenBank/DDBJ databases">
        <title>Sequencing the genomes of 1000 actinobacteria strains.</title>
        <authorList>
            <person name="Klenk H.-P."/>
        </authorList>
    </citation>
    <scope>NUCLEOTIDE SEQUENCE [LARGE SCALE GENOMIC DNA]</scope>
    <source>
        <strain evidence="1 2">DSM 44551</strain>
    </source>
</reference>
<dbReference type="EMBL" id="JACHDB010000001">
    <property type="protein sequence ID" value="MBB5430167.1"/>
    <property type="molecule type" value="Genomic_DNA"/>
</dbReference>
<organism evidence="1 2">
    <name type="scientific">Nocardiopsis composta</name>
    <dbReference type="NCBI Taxonomy" id="157465"/>
    <lineage>
        <taxon>Bacteria</taxon>
        <taxon>Bacillati</taxon>
        <taxon>Actinomycetota</taxon>
        <taxon>Actinomycetes</taxon>
        <taxon>Streptosporangiales</taxon>
        <taxon>Nocardiopsidaceae</taxon>
        <taxon>Nocardiopsis</taxon>
    </lineage>
</organism>